<organism evidence="8 9">
    <name type="scientific">Mangrovimonas yunxiaonensis</name>
    <dbReference type="NCBI Taxonomy" id="1197477"/>
    <lineage>
        <taxon>Bacteria</taxon>
        <taxon>Pseudomonadati</taxon>
        <taxon>Bacteroidota</taxon>
        <taxon>Flavobacteriia</taxon>
        <taxon>Flavobacteriales</taxon>
        <taxon>Flavobacteriaceae</taxon>
        <taxon>Mangrovimonas</taxon>
    </lineage>
</organism>
<dbReference type="InterPro" id="IPR001789">
    <property type="entry name" value="Sig_transdc_resp-reg_receiver"/>
</dbReference>
<name>A0A084TNH4_9FLAO</name>
<evidence type="ECO:0000256" key="3">
    <source>
        <dbReference type="ARBA" id="ARBA00023125"/>
    </source>
</evidence>
<dbReference type="GO" id="GO:0003677">
    <property type="term" value="F:DNA binding"/>
    <property type="evidence" value="ECO:0007669"/>
    <property type="project" value="UniProtKB-KW"/>
</dbReference>
<reference evidence="9" key="2">
    <citation type="submission" date="2014-07" db="EMBL/GenBank/DDBJ databases">
        <title>Genome sequence of Mangrovimonas yunxiaonensis.</title>
        <authorList>
            <person name="Li Y."/>
            <person name="Zheng T."/>
        </authorList>
    </citation>
    <scope>NUCLEOTIDE SEQUENCE [LARGE SCALE GENOMIC DNA]</scope>
    <source>
        <strain evidence="9">LY01</strain>
    </source>
</reference>
<reference evidence="8 9" key="1">
    <citation type="journal article" date="2014" name="Genome Announc.">
        <title>Draft Genome Sequence of the Algicidal Bacterium Mangrovimonas yunxiaonensis Strain LY01.</title>
        <authorList>
            <person name="Li Y."/>
            <person name="Zhu H."/>
            <person name="Li C."/>
            <person name="Zhang H."/>
            <person name="Chen Z."/>
            <person name="Zheng W."/>
            <person name="Xu H."/>
            <person name="Zheng T."/>
        </authorList>
    </citation>
    <scope>NUCLEOTIDE SEQUENCE [LARGE SCALE GENOMIC DNA]</scope>
    <source>
        <strain evidence="8 9">LY01</strain>
    </source>
</reference>
<evidence type="ECO:0000313" key="8">
    <source>
        <dbReference type="EMBL" id="KFB02260.1"/>
    </source>
</evidence>
<evidence type="ECO:0008006" key="10">
    <source>
        <dbReference type="Google" id="ProtNLM"/>
    </source>
</evidence>
<dbReference type="InterPro" id="IPR039420">
    <property type="entry name" value="WalR-like"/>
</dbReference>
<dbReference type="InterPro" id="IPR011006">
    <property type="entry name" value="CheY-like_superfamily"/>
</dbReference>
<dbReference type="PANTHER" id="PTHR43214:SF41">
    <property type="entry name" value="NITRATE_NITRITE RESPONSE REGULATOR PROTEIN NARP"/>
    <property type="match status" value="1"/>
</dbReference>
<dbReference type="PANTHER" id="PTHR43214">
    <property type="entry name" value="TWO-COMPONENT RESPONSE REGULATOR"/>
    <property type="match status" value="1"/>
</dbReference>
<dbReference type="SUPFAM" id="SSF52172">
    <property type="entry name" value="CheY-like"/>
    <property type="match status" value="1"/>
</dbReference>
<dbReference type="STRING" id="1197477.IA57_01070"/>
<dbReference type="Proteomes" id="UP000028521">
    <property type="component" value="Unassembled WGS sequence"/>
</dbReference>
<evidence type="ECO:0000256" key="1">
    <source>
        <dbReference type="ARBA" id="ARBA00022553"/>
    </source>
</evidence>
<dbReference type="PRINTS" id="PR00038">
    <property type="entry name" value="HTHLUXR"/>
</dbReference>
<protein>
    <recommendedName>
        <fullName evidence="10">LuxR family transcriptional regulator</fullName>
    </recommendedName>
</protein>
<dbReference type="eggNOG" id="COG2197">
    <property type="taxonomic scope" value="Bacteria"/>
</dbReference>
<evidence type="ECO:0000256" key="4">
    <source>
        <dbReference type="ARBA" id="ARBA00023163"/>
    </source>
</evidence>
<evidence type="ECO:0000259" key="6">
    <source>
        <dbReference type="PROSITE" id="PS50043"/>
    </source>
</evidence>
<dbReference type="EMBL" id="JPFK01000002">
    <property type="protein sequence ID" value="KFB02260.1"/>
    <property type="molecule type" value="Genomic_DNA"/>
</dbReference>
<feature type="domain" description="Response regulatory" evidence="7">
    <location>
        <begin position="4"/>
        <end position="118"/>
    </location>
</feature>
<dbReference type="GO" id="GO:0000160">
    <property type="term" value="P:phosphorelay signal transduction system"/>
    <property type="evidence" value="ECO:0007669"/>
    <property type="project" value="InterPro"/>
</dbReference>
<dbReference type="CDD" id="cd17535">
    <property type="entry name" value="REC_NarL-like"/>
    <property type="match status" value="1"/>
</dbReference>
<evidence type="ECO:0000313" key="9">
    <source>
        <dbReference type="Proteomes" id="UP000028521"/>
    </source>
</evidence>
<dbReference type="Pfam" id="PF00196">
    <property type="entry name" value="GerE"/>
    <property type="match status" value="1"/>
</dbReference>
<dbReference type="SUPFAM" id="SSF46894">
    <property type="entry name" value="C-terminal effector domain of the bipartite response regulators"/>
    <property type="match status" value="1"/>
</dbReference>
<dbReference type="AlphaFoldDB" id="A0A084TNH4"/>
<sequence length="212" mass="24414">MQTTIILADDHPLLLNGTKEFLEQKNYNIIETATDGNEAYNKVLKHQPDMAILDFDMPKLNGLEVALEIQRNNLATKVIVLTLHKQELILNEIGNTIYGYITKDCAMEELEQCLENIKDNQTYIGRKLKSNIHFDTKKNTNNAPNIEQLTTAELKILKYLNKNLNSTQIAEELFISKRTVEKHRSNIIKKLNLDSSQQNALIVWLKQHPNIF</sequence>
<dbReference type="RefSeq" id="WP_036118096.1">
    <property type="nucleotide sequence ID" value="NZ_BMET01000002.1"/>
</dbReference>
<feature type="domain" description="HTH luxR-type" evidence="6">
    <location>
        <begin position="142"/>
        <end position="207"/>
    </location>
</feature>
<feature type="modified residue" description="4-aspartylphosphate" evidence="5">
    <location>
        <position position="54"/>
    </location>
</feature>
<comment type="caution">
    <text evidence="8">The sequence shown here is derived from an EMBL/GenBank/DDBJ whole genome shotgun (WGS) entry which is preliminary data.</text>
</comment>
<evidence type="ECO:0000256" key="2">
    <source>
        <dbReference type="ARBA" id="ARBA00023015"/>
    </source>
</evidence>
<proteinExistence type="predicted"/>
<dbReference type="GO" id="GO:0006355">
    <property type="term" value="P:regulation of DNA-templated transcription"/>
    <property type="evidence" value="ECO:0007669"/>
    <property type="project" value="InterPro"/>
</dbReference>
<keyword evidence="9" id="KW-1185">Reference proteome</keyword>
<dbReference type="SMART" id="SM00421">
    <property type="entry name" value="HTH_LUXR"/>
    <property type="match status" value="1"/>
</dbReference>
<dbReference type="Pfam" id="PF00072">
    <property type="entry name" value="Response_reg"/>
    <property type="match status" value="1"/>
</dbReference>
<accession>A0A084TNH4</accession>
<dbReference type="CDD" id="cd06170">
    <property type="entry name" value="LuxR_C_like"/>
    <property type="match status" value="1"/>
</dbReference>
<keyword evidence="1 5" id="KW-0597">Phosphoprotein</keyword>
<dbReference type="InterPro" id="IPR000792">
    <property type="entry name" value="Tscrpt_reg_LuxR_C"/>
</dbReference>
<keyword evidence="3" id="KW-0238">DNA-binding</keyword>
<dbReference type="InterPro" id="IPR016032">
    <property type="entry name" value="Sig_transdc_resp-reg_C-effctor"/>
</dbReference>
<evidence type="ECO:0000259" key="7">
    <source>
        <dbReference type="PROSITE" id="PS50110"/>
    </source>
</evidence>
<dbReference type="PROSITE" id="PS50043">
    <property type="entry name" value="HTH_LUXR_2"/>
    <property type="match status" value="1"/>
</dbReference>
<dbReference type="InterPro" id="IPR058245">
    <property type="entry name" value="NreC/VraR/RcsB-like_REC"/>
</dbReference>
<dbReference type="OrthoDB" id="9795108at2"/>
<dbReference type="SMART" id="SM00448">
    <property type="entry name" value="REC"/>
    <property type="match status" value="1"/>
</dbReference>
<evidence type="ECO:0000256" key="5">
    <source>
        <dbReference type="PROSITE-ProRule" id="PRU00169"/>
    </source>
</evidence>
<gene>
    <name evidence="8" type="ORF">IA57_01070</name>
</gene>
<keyword evidence="2" id="KW-0805">Transcription regulation</keyword>
<dbReference type="Gene3D" id="3.40.50.2300">
    <property type="match status" value="1"/>
</dbReference>
<dbReference type="PROSITE" id="PS50110">
    <property type="entry name" value="RESPONSE_REGULATORY"/>
    <property type="match status" value="1"/>
</dbReference>
<keyword evidence="4" id="KW-0804">Transcription</keyword>